<evidence type="ECO:0000256" key="4">
    <source>
        <dbReference type="PROSITE-ProRule" id="PRU00221"/>
    </source>
</evidence>
<dbReference type="GO" id="GO:0003714">
    <property type="term" value="F:transcription corepressor activity"/>
    <property type="evidence" value="ECO:0007669"/>
    <property type="project" value="TreeGrafter"/>
</dbReference>
<feature type="region of interest" description="Disordered" evidence="6">
    <location>
        <begin position="330"/>
        <end position="374"/>
    </location>
</feature>
<feature type="compositionally biased region" description="Low complexity" evidence="6">
    <location>
        <begin position="176"/>
        <end position="203"/>
    </location>
</feature>
<keyword evidence="4" id="KW-0853">WD repeat</keyword>
<feature type="coiled-coil region" evidence="5">
    <location>
        <begin position="23"/>
        <end position="57"/>
    </location>
</feature>
<feature type="region of interest" description="Disordered" evidence="6">
    <location>
        <begin position="139"/>
        <end position="226"/>
    </location>
</feature>
<evidence type="ECO:0000256" key="3">
    <source>
        <dbReference type="ARBA" id="ARBA00023242"/>
    </source>
</evidence>
<dbReference type="Pfam" id="PF03920">
    <property type="entry name" value="TLE_N"/>
    <property type="match status" value="1"/>
</dbReference>
<evidence type="ECO:0000313" key="8">
    <source>
        <dbReference type="EMBL" id="VUZ47762.1"/>
    </source>
</evidence>
<name>A0A564YKF7_HYMDI</name>
<feature type="compositionally biased region" description="Polar residues" evidence="6">
    <location>
        <begin position="148"/>
        <end position="166"/>
    </location>
</feature>
<dbReference type="InterPro" id="IPR015943">
    <property type="entry name" value="WD40/YVTN_repeat-like_dom_sf"/>
</dbReference>
<dbReference type="Gene3D" id="2.130.10.10">
    <property type="entry name" value="YVTN repeat-like/Quinoprotein amine dehydrogenase"/>
    <property type="match status" value="1"/>
</dbReference>
<comment type="subcellular location">
    <subcellularLocation>
        <location evidence="1">Nucleus</location>
    </subcellularLocation>
</comment>
<dbReference type="Pfam" id="PF00400">
    <property type="entry name" value="WD40"/>
    <property type="match status" value="4"/>
</dbReference>
<evidence type="ECO:0000256" key="5">
    <source>
        <dbReference type="SAM" id="Coils"/>
    </source>
</evidence>
<feature type="domain" description="Groucho/TLE N-terminal Q-rich" evidence="7">
    <location>
        <begin position="15"/>
        <end position="125"/>
    </location>
</feature>
<dbReference type="Proteomes" id="UP000321570">
    <property type="component" value="Unassembled WGS sequence"/>
</dbReference>
<dbReference type="EMBL" id="CABIJS010000255">
    <property type="protein sequence ID" value="VUZ47762.1"/>
    <property type="molecule type" value="Genomic_DNA"/>
</dbReference>
<evidence type="ECO:0000256" key="1">
    <source>
        <dbReference type="ARBA" id="ARBA00004123"/>
    </source>
</evidence>
<evidence type="ECO:0000256" key="6">
    <source>
        <dbReference type="SAM" id="MobiDB-lite"/>
    </source>
</evidence>
<proteinExistence type="inferred from homology"/>
<dbReference type="InterPro" id="IPR009146">
    <property type="entry name" value="Groucho_enhance"/>
</dbReference>
<dbReference type="PROSITE" id="PS50294">
    <property type="entry name" value="WD_REPEATS_REGION"/>
    <property type="match status" value="1"/>
</dbReference>
<dbReference type="InterPro" id="IPR001680">
    <property type="entry name" value="WD40_rpt"/>
</dbReference>
<dbReference type="PANTHER" id="PTHR10814:SF21">
    <property type="entry name" value="PROTEIN GROUCHO"/>
    <property type="match status" value="1"/>
</dbReference>
<organism evidence="8 9">
    <name type="scientific">Hymenolepis diminuta</name>
    <name type="common">Rat tapeworm</name>
    <dbReference type="NCBI Taxonomy" id="6216"/>
    <lineage>
        <taxon>Eukaryota</taxon>
        <taxon>Metazoa</taxon>
        <taxon>Spiralia</taxon>
        <taxon>Lophotrochozoa</taxon>
        <taxon>Platyhelminthes</taxon>
        <taxon>Cestoda</taxon>
        <taxon>Eucestoda</taxon>
        <taxon>Cyclophyllidea</taxon>
        <taxon>Hymenolepididae</taxon>
        <taxon>Hymenolepis</taxon>
    </lineage>
</organism>
<dbReference type="SUPFAM" id="SSF50978">
    <property type="entry name" value="WD40 repeat-like"/>
    <property type="match status" value="1"/>
</dbReference>
<protein>
    <recommendedName>
        <fullName evidence="7">Groucho/TLE N-terminal Q-rich domain-containing protein</fullName>
    </recommendedName>
</protein>
<keyword evidence="9" id="KW-1185">Reference proteome</keyword>
<keyword evidence="5" id="KW-0175">Coiled coil</keyword>
<feature type="compositionally biased region" description="Polar residues" evidence="6">
    <location>
        <begin position="334"/>
        <end position="374"/>
    </location>
</feature>
<feature type="region of interest" description="Disordered" evidence="6">
    <location>
        <begin position="283"/>
        <end position="316"/>
    </location>
</feature>
<dbReference type="GO" id="GO:0005667">
    <property type="term" value="C:transcription regulator complex"/>
    <property type="evidence" value="ECO:0007669"/>
    <property type="project" value="TreeGrafter"/>
</dbReference>
<evidence type="ECO:0000313" key="9">
    <source>
        <dbReference type="Proteomes" id="UP000321570"/>
    </source>
</evidence>
<dbReference type="PANTHER" id="PTHR10814">
    <property type="entry name" value="TRANSDUCIN-LIKE ENHANCER PROTEIN"/>
    <property type="match status" value="1"/>
</dbReference>
<sequence>MYPPRQNTGSQQNQMKITIPDACDRIKEEVTFLTQQIQTLKLECERLNQERADAQRLYTSYYETACTIHLEYQKQCEITKRFATIISQVLSYLPQEHQNTVLSAVERAKQVSMPDPATMMGQSQLMFPGANPMGGFPPGMPGLPQPPVTSVNGNLSTSNTGVSSLLSMPPNPFGPNTITSMANMNTNNNNNNNPVSSSNQQQQPGAGQSGFPGAPSGASNSPGFPQSQNAMAAAMAAMAASLQGNNAAAAAAFGFPLPPNMSTAGPNLISNMGAFMTGDKNMDEKQDGIALNGGATSEPGGDASSRQNGGGGLMDPKSEVRFLRLQEGEAKASITPTGNNGNGDNRSPQTPEQQALVNNNNCNGTSSPKALNMPGLTSTPLNSEALSMMSLPPGPMGPFPGPNIPGLVTSTPTHPSFMSRFPGPLPPGAGPFMRPPLASPGSIPFDGGFRAPTSYSYLYAEGQAPIPVPIMPEMLAGPGVPMSAKAIQTIEHGEVVCAVMVDSPKSHVYTGGKGTVKVWDISQSSASANEGYPIVMKIPLFNLDCLQGGHYIRSIKMANENRMLVVGGEASVVNIWDLGGSNPRKKGEVEIGSQACYAIAISNDNKMCYFCQSDGVISVWDLHNLSLIHRLSGHSDGASCIDMNTDGSTLWTGGLDKTVRCWDIRETRNQITQLAFGSQVFSLAKSPTEDWVVTGMESDEIEIFAPGHIDRYQVKMHESCVLSLKFAHSGAWFASTGKDSWLYGWRPPHGANLFKVKENLSVLSCDLSADDRHLVTGSGDKRATVYEIGY</sequence>
<gene>
    <name evidence="8" type="ORF">WMSIL1_LOCUS7273</name>
</gene>
<dbReference type="PRINTS" id="PR01850">
    <property type="entry name" value="GROUCHOFAMLY"/>
</dbReference>
<feature type="compositionally biased region" description="Polar residues" evidence="6">
    <location>
        <begin position="217"/>
        <end position="226"/>
    </location>
</feature>
<reference evidence="8 9" key="1">
    <citation type="submission" date="2019-07" db="EMBL/GenBank/DDBJ databases">
        <authorList>
            <person name="Jastrzebski P J."/>
            <person name="Paukszto L."/>
            <person name="Jastrzebski P J."/>
        </authorList>
    </citation>
    <scope>NUCLEOTIDE SEQUENCE [LARGE SCALE GENOMIC DNA]</scope>
    <source>
        <strain evidence="8 9">WMS-il1</strain>
    </source>
</reference>
<dbReference type="InterPro" id="IPR036322">
    <property type="entry name" value="WD40_repeat_dom_sf"/>
</dbReference>
<dbReference type="AlphaFoldDB" id="A0A564YKF7"/>
<comment type="similarity">
    <text evidence="2">Belongs to the WD repeat Groucho/TLE family.</text>
</comment>
<dbReference type="GO" id="GO:0090090">
    <property type="term" value="P:negative regulation of canonical Wnt signaling pathway"/>
    <property type="evidence" value="ECO:0007669"/>
    <property type="project" value="TreeGrafter"/>
</dbReference>
<dbReference type="InterPro" id="IPR005617">
    <property type="entry name" value="Groucho/TLE_N"/>
</dbReference>
<evidence type="ECO:0000259" key="7">
    <source>
        <dbReference type="Pfam" id="PF03920"/>
    </source>
</evidence>
<dbReference type="PROSITE" id="PS50082">
    <property type="entry name" value="WD_REPEATS_2"/>
    <property type="match status" value="1"/>
</dbReference>
<feature type="repeat" description="WD" evidence="4">
    <location>
        <begin position="631"/>
        <end position="672"/>
    </location>
</feature>
<accession>A0A564YKF7</accession>
<evidence type="ECO:0000256" key="2">
    <source>
        <dbReference type="ARBA" id="ARBA00005969"/>
    </source>
</evidence>
<dbReference type="GO" id="GO:0005634">
    <property type="term" value="C:nucleus"/>
    <property type="evidence" value="ECO:0007669"/>
    <property type="project" value="UniProtKB-SubCell"/>
</dbReference>
<dbReference type="SMART" id="SM00320">
    <property type="entry name" value="WD40"/>
    <property type="match status" value="7"/>
</dbReference>
<keyword evidence="3" id="KW-0539">Nucleus</keyword>